<evidence type="ECO:0000313" key="1">
    <source>
        <dbReference type="EMBL" id="XCP96152.1"/>
    </source>
</evidence>
<reference evidence="1" key="1">
    <citation type="submission" date="2024-05" db="EMBL/GenBank/DDBJ databases">
        <title>Draft genome assemblies of 36 bacteria isolated from hibernating arctic ground squirrels.</title>
        <authorList>
            <person name="McKee H."/>
            <person name="Mullen L."/>
            <person name="Drown D.M."/>
            <person name="Duddleston K.N."/>
        </authorList>
    </citation>
    <scope>NUCLEOTIDE SEQUENCE</scope>
    <source>
        <strain evidence="1">AN1007</strain>
    </source>
</reference>
<dbReference type="EMBL" id="CP159992">
    <property type="protein sequence ID" value="XCP96152.1"/>
    <property type="molecule type" value="Genomic_DNA"/>
</dbReference>
<dbReference type="NCBIfam" id="NF038161">
    <property type="entry name" value="lant_II_LchA2"/>
    <property type="match status" value="1"/>
</dbReference>
<name>A0AAU8NI15_9BACL</name>
<dbReference type="AlphaFoldDB" id="A0AAU8NI15"/>
<dbReference type="RefSeq" id="WP_342552180.1">
    <property type="nucleotide sequence ID" value="NZ_CP159992.1"/>
</dbReference>
<organism evidence="1">
    <name type="scientific">Paenibacillus sp. AN1007</name>
    <dbReference type="NCBI Taxonomy" id="3151385"/>
    <lineage>
        <taxon>Bacteria</taxon>
        <taxon>Bacillati</taxon>
        <taxon>Bacillota</taxon>
        <taxon>Bacilli</taxon>
        <taxon>Bacillales</taxon>
        <taxon>Paenibacillaceae</taxon>
        <taxon>Paenibacillus</taxon>
    </lineage>
</organism>
<sequence length="59" mass="6384">MTKREIRKEILENNTFICEKEVGELHDKVGAAVPITTSSWICGVVTAALCPTTACSSKC</sequence>
<accession>A0AAU8NI15</accession>
<protein>
    <submittedName>
        <fullName evidence="1">Class II lanthipeptide, LchA2/BrtA2 family</fullName>
    </submittedName>
</protein>
<proteinExistence type="predicted"/>
<gene>
    <name evidence="1" type="ORF">ABXS70_05425</name>
</gene>